<feature type="region of interest" description="Disordered" evidence="1">
    <location>
        <begin position="1"/>
        <end position="20"/>
    </location>
</feature>
<gene>
    <name evidence="3" type="ORF">GCM10010406_15170</name>
</gene>
<evidence type="ECO:0000313" key="3">
    <source>
        <dbReference type="EMBL" id="GAA2479916.1"/>
    </source>
</evidence>
<feature type="transmembrane region" description="Helical" evidence="2">
    <location>
        <begin position="60"/>
        <end position="83"/>
    </location>
</feature>
<comment type="caution">
    <text evidence="3">The sequence shown here is derived from an EMBL/GenBank/DDBJ whole genome shotgun (WGS) entry which is preliminary data.</text>
</comment>
<evidence type="ECO:0000313" key="4">
    <source>
        <dbReference type="Proteomes" id="UP001501358"/>
    </source>
</evidence>
<evidence type="ECO:0000256" key="1">
    <source>
        <dbReference type="SAM" id="MobiDB-lite"/>
    </source>
</evidence>
<keyword evidence="2" id="KW-1133">Transmembrane helix</keyword>
<organism evidence="3 4">
    <name type="scientific">Streptomyces thermolineatus</name>
    <dbReference type="NCBI Taxonomy" id="44033"/>
    <lineage>
        <taxon>Bacteria</taxon>
        <taxon>Bacillati</taxon>
        <taxon>Actinomycetota</taxon>
        <taxon>Actinomycetes</taxon>
        <taxon>Kitasatosporales</taxon>
        <taxon>Streptomycetaceae</taxon>
        <taxon>Streptomyces</taxon>
    </lineage>
</organism>
<dbReference type="Proteomes" id="UP001501358">
    <property type="component" value="Unassembled WGS sequence"/>
</dbReference>
<accession>A0ABP5YKP8</accession>
<dbReference type="RefSeq" id="WP_425582621.1">
    <property type="nucleotide sequence ID" value="NZ_BAAATA010000006.1"/>
</dbReference>
<keyword evidence="4" id="KW-1185">Reference proteome</keyword>
<dbReference type="InterPro" id="IPR009937">
    <property type="entry name" value="Phage_holin_3_6"/>
</dbReference>
<keyword evidence="2" id="KW-0812">Transmembrane</keyword>
<evidence type="ECO:0000256" key="2">
    <source>
        <dbReference type="SAM" id="Phobius"/>
    </source>
</evidence>
<feature type="compositionally biased region" description="Basic and acidic residues" evidence="1">
    <location>
        <begin position="125"/>
        <end position="143"/>
    </location>
</feature>
<reference evidence="4" key="1">
    <citation type="journal article" date="2019" name="Int. J. Syst. Evol. Microbiol.">
        <title>The Global Catalogue of Microorganisms (GCM) 10K type strain sequencing project: providing services to taxonomists for standard genome sequencing and annotation.</title>
        <authorList>
            <consortium name="The Broad Institute Genomics Platform"/>
            <consortium name="The Broad Institute Genome Sequencing Center for Infectious Disease"/>
            <person name="Wu L."/>
            <person name="Ma J."/>
        </authorList>
    </citation>
    <scope>NUCLEOTIDE SEQUENCE [LARGE SCALE GENOMIC DNA]</scope>
    <source>
        <strain evidence="4">JCM 6307</strain>
    </source>
</reference>
<feature type="region of interest" description="Disordered" evidence="1">
    <location>
        <begin position="114"/>
        <end position="143"/>
    </location>
</feature>
<keyword evidence="2" id="KW-0472">Membrane</keyword>
<dbReference type="EMBL" id="BAAATA010000006">
    <property type="protein sequence ID" value="GAA2479916.1"/>
    <property type="molecule type" value="Genomic_DNA"/>
</dbReference>
<name>A0ABP5YKP8_9ACTN</name>
<feature type="transmembrane region" description="Helical" evidence="2">
    <location>
        <begin position="89"/>
        <end position="110"/>
    </location>
</feature>
<protein>
    <submittedName>
        <fullName evidence="3">Phage holin family protein</fullName>
    </submittedName>
</protein>
<sequence>MVTVSEPVGGRTARDGAERPVGELVSRASEQLTELVRAELRLAQREMKDKGKRFGRGGGLFGGAGTAALFGAQASVAAVIAALALVVPWWAAAAIVAVLLFAAAAVMGALGKKEVDRASPPVPEEALHSAKADMAEIRERAHR</sequence>
<dbReference type="Pfam" id="PF07332">
    <property type="entry name" value="Phage_holin_3_6"/>
    <property type="match status" value="1"/>
</dbReference>
<proteinExistence type="predicted"/>